<dbReference type="AlphaFoldDB" id="A0A9J6FZG9"/>
<keyword evidence="2" id="KW-1185">Reference proteome</keyword>
<evidence type="ECO:0000313" key="2">
    <source>
        <dbReference type="Proteomes" id="UP000821853"/>
    </source>
</evidence>
<protein>
    <submittedName>
        <fullName evidence="1">Uncharacterized protein</fullName>
    </submittedName>
</protein>
<accession>A0A9J6FZG9</accession>
<dbReference type="EMBL" id="JABSTR010000004">
    <property type="protein sequence ID" value="KAH9367777.1"/>
    <property type="molecule type" value="Genomic_DNA"/>
</dbReference>
<organism evidence="1 2">
    <name type="scientific">Haemaphysalis longicornis</name>
    <name type="common">Bush tick</name>
    <dbReference type="NCBI Taxonomy" id="44386"/>
    <lineage>
        <taxon>Eukaryota</taxon>
        <taxon>Metazoa</taxon>
        <taxon>Ecdysozoa</taxon>
        <taxon>Arthropoda</taxon>
        <taxon>Chelicerata</taxon>
        <taxon>Arachnida</taxon>
        <taxon>Acari</taxon>
        <taxon>Parasitiformes</taxon>
        <taxon>Ixodida</taxon>
        <taxon>Ixodoidea</taxon>
        <taxon>Ixodidae</taxon>
        <taxon>Haemaphysalinae</taxon>
        <taxon>Haemaphysalis</taxon>
    </lineage>
</organism>
<reference evidence="1 2" key="1">
    <citation type="journal article" date="2020" name="Cell">
        <title>Large-Scale Comparative Analyses of Tick Genomes Elucidate Their Genetic Diversity and Vector Capacities.</title>
        <authorList>
            <consortium name="Tick Genome and Microbiome Consortium (TIGMIC)"/>
            <person name="Jia N."/>
            <person name="Wang J."/>
            <person name="Shi W."/>
            <person name="Du L."/>
            <person name="Sun Y."/>
            <person name="Zhan W."/>
            <person name="Jiang J.F."/>
            <person name="Wang Q."/>
            <person name="Zhang B."/>
            <person name="Ji P."/>
            <person name="Bell-Sakyi L."/>
            <person name="Cui X.M."/>
            <person name="Yuan T.T."/>
            <person name="Jiang B.G."/>
            <person name="Yang W.F."/>
            <person name="Lam T.T."/>
            <person name="Chang Q.C."/>
            <person name="Ding S.J."/>
            <person name="Wang X.J."/>
            <person name="Zhu J.G."/>
            <person name="Ruan X.D."/>
            <person name="Zhao L."/>
            <person name="Wei J.T."/>
            <person name="Ye R.Z."/>
            <person name="Que T.C."/>
            <person name="Du C.H."/>
            <person name="Zhou Y.H."/>
            <person name="Cheng J.X."/>
            <person name="Dai P.F."/>
            <person name="Guo W.B."/>
            <person name="Han X.H."/>
            <person name="Huang E.J."/>
            <person name="Li L.F."/>
            <person name="Wei W."/>
            <person name="Gao Y.C."/>
            <person name="Liu J.Z."/>
            <person name="Shao H.Z."/>
            <person name="Wang X."/>
            <person name="Wang C.C."/>
            <person name="Yang T.C."/>
            <person name="Huo Q.B."/>
            <person name="Li W."/>
            <person name="Chen H.Y."/>
            <person name="Chen S.E."/>
            <person name="Zhou L.G."/>
            <person name="Ni X.B."/>
            <person name="Tian J.H."/>
            <person name="Sheng Y."/>
            <person name="Liu T."/>
            <person name="Pan Y.S."/>
            <person name="Xia L.Y."/>
            <person name="Li J."/>
            <person name="Zhao F."/>
            <person name="Cao W.C."/>
        </authorList>
    </citation>
    <scope>NUCLEOTIDE SEQUENCE [LARGE SCALE GENOMIC DNA]</scope>
    <source>
        <strain evidence="1">HaeL-2018</strain>
    </source>
</reference>
<dbReference type="Proteomes" id="UP000821853">
    <property type="component" value="Chromosome 2"/>
</dbReference>
<gene>
    <name evidence="1" type="ORF">HPB48_022941</name>
</gene>
<proteinExistence type="predicted"/>
<name>A0A9J6FZG9_HAELO</name>
<sequence>MESINEVREAQVSLQQKVAELDNRLCAVEECVRVSDSEPNHQQVPEVLSVNKRLTNLKIVLAEKT</sequence>
<dbReference type="VEuPathDB" id="VectorBase:HLOH_047073"/>
<comment type="caution">
    <text evidence="1">The sequence shown here is derived from an EMBL/GenBank/DDBJ whole genome shotgun (WGS) entry which is preliminary data.</text>
</comment>
<evidence type="ECO:0000313" key="1">
    <source>
        <dbReference type="EMBL" id="KAH9367777.1"/>
    </source>
</evidence>